<dbReference type="InterPro" id="IPR010998">
    <property type="entry name" value="Integrase_recombinase_N"/>
</dbReference>
<dbReference type="GO" id="GO:0015074">
    <property type="term" value="P:DNA integration"/>
    <property type="evidence" value="ECO:0007669"/>
    <property type="project" value="UniProtKB-KW"/>
</dbReference>
<keyword evidence="3 5" id="KW-0238">DNA-binding</keyword>
<organism evidence="8 9">
    <name type="scientific">Asticcacaulis benevestitus DSM 16100 = ATCC BAA-896</name>
    <dbReference type="NCBI Taxonomy" id="1121022"/>
    <lineage>
        <taxon>Bacteria</taxon>
        <taxon>Pseudomonadati</taxon>
        <taxon>Pseudomonadota</taxon>
        <taxon>Alphaproteobacteria</taxon>
        <taxon>Caulobacterales</taxon>
        <taxon>Caulobacteraceae</taxon>
        <taxon>Asticcacaulis</taxon>
    </lineage>
</organism>
<evidence type="ECO:0000313" key="8">
    <source>
        <dbReference type="EMBL" id="ESQ84959.1"/>
    </source>
</evidence>
<dbReference type="Pfam" id="PF13356">
    <property type="entry name" value="Arm-DNA-bind_3"/>
    <property type="match status" value="1"/>
</dbReference>
<dbReference type="PANTHER" id="PTHR30629">
    <property type="entry name" value="PROPHAGE INTEGRASE"/>
    <property type="match status" value="1"/>
</dbReference>
<dbReference type="GO" id="GO:0003677">
    <property type="term" value="F:DNA binding"/>
    <property type="evidence" value="ECO:0007669"/>
    <property type="project" value="UniProtKB-UniRule"/>
</dbReference>
<keyword evidence="9" id="KW-1185">Reference proteome</keyword>
<dbReference type="CDD" id="cd00801">
    <property type="entry name" value="INT_P4_C"/>
    <property type="match status" value="1"/>
</dbReference>
<evidence type="ECO:0000259" key="7">
    <source>
        <dbReference type="PROSITE" id="PS51900"/>
    </source>
</evidence>
<name>V4PCU8_9CAUL</name>
<keyword evidence="4" id="KW-0233">DNA recombination</keyword>
<evidence type="ECO:0000256" key="1">
    <source>
        <dbReference type="ARBA" id="ARBA00008857"/>
    </source>
</evidence>
<dbReference type="AlphaFoldDB" id="V4PCU8"/>
<accession>V4PCU8</accession>
<evidence type="ECO:0000256" key="3">
    <source>
        <dbReference type="ARBA" id="ARBA00023125"/>
    </source>
</evidence>
<dbReference type="Gene3D" id="3.30.160.390">
    <property type="entry name" value="Integrase, DNA-binding domain"/>
    <property type="match status" value="1"/>
</dbReference>
<sequence length="396" mass="44574">MALSDTAIRNAKPRDKQYKLYDEKGLFMILSPAGGKWWRFKYTLNGKEQQLTVGVYPDVGLKEARLKRDEARKLLAAGIDPGADKKRKAVAATMAAENTFKAVAEEFITKREREGLAEVTIGKAKWLLSLLEPSIGRQPISDIEPYELLAALKEVEARGTHETAKRMRAFAARVFRYAIITGRARHNPAADLGEALISPKVTHHAAIIEPKAVGALLRAIDGYEGNTTTKLALRLAPHVFVRPGELRHAEWSEIDFDAAVWRIPPAKMKMRQEHAVPLSRQAIAILKEGEAVRGHSKYVFPALRTWLRPMSENTLNAALRRLGYSSDEMTSHGFRSTASTLLNESGKWAPDAIERALAHKDGDNVRAAYHRGTHWDERVKMAQWWSDYLDELRHKF</sequence>
<dbReference type="SUPFAM" id="SSF56349">
    <property type="entry name" value="DNA breaking-rejoining enzymes"/>
    <property type="match status" value="1"/>
</dbReference>
<dbReference type="InterPro" id="IPR050808">
    <property type="entry name" value="Phage_Integrase"/>
</dbReference>
<dbReference type="PATRIC" id="fig|1121022.4.peg.3979"/>
<reference evidence="8 9" key="1">
    <citation type="journal article" date="2014" name="Nature">
        <title>Sequential evolution of bacterial morphology by co-option of a developmental regulator.</title>
        <authorList>
            <person name="Jiang C."/>
            <person name="Brown P.J."/>
            <person name="Ducret A."/>
            <person name="Brun Y.V."/>
        </authorList>
    </citation>
    <scope>NUCLEOTIDE SEQUENCE [LARGE SCALE GENOMIC DNA]</scope>
    <source>
        <strain evidence="8 9">DSM 16100</strain>
    </source>
</reference>
<dbReference type="InterPro" id="IPR053876">
    <property type="entry name" value="Phage_int_M"/>
</dbReference>
<feature type="domain" description="Tyr recombinase" evidence="6">
    <location>
        <begin position="203"/>
        <end position="385"/>
    </location>
</feature>
<comment type="similarity">
    <text evidence="1">Belongs to the 'phage' integrase family.</text>
</comment>
<keyword evidence="2" id="KW-0229">DNA integration</keyword>
<proteinExistence type="inferred from homology"/>
<dbReference type="InterPro" id="IPR011010">
    <property type="entry name" value="DNA_brk_join_enz"/>
</dbReference>
<dbReference type="PROSITE" id="PS51898">
    <property type="entry name" value="TYR_RECOMBINASE"/>
    <property type="match status" value="1"/>
</dbReference>
<dbReference type="Proteomes" id="UP000017837">
    <property type="component" value="Unassembled WGS sequence"/>
</dbReference>
<evidence type="ECO:0000259" key="6">
    <source>
        <dbReference type="PROSITE" id="PS51898"/>
    </source>
</evidence>
<dbReference type="InterPro" id="IPR002104">
    <property type="entry name" value="Integrase_catalytic"/>
</dbReference>
<evidence type="ECO:0000256" key="4">
    <source>
        <dbReference type="ARBA" id="ARBA00023172"/>
    </source>
</evidence>
<evidence type="ECO:0000256" key="2">
    <source>
        <dbReference type="ARBA" id="ARBA00022908"/>
    </source>
</evidence>
<feature type="domain" description="Core-binding (CB)" evidence="7">
    <location>
        <begin position="98"/>
        <end position="179"/>
    </location>
</feature>
<dbReference type="EMBL" id="AWGB01000062">
    <property type="protein sequence ID" value="ESQ84959.1"/>
    <property type="molecule type" value="Genomic_DNA"/>
</dbReference>
<dbReference type="PANTHER" id="PTHR30629:SF2">
    <property type="entry name" value="PROPHAGE INTEGRASE INTS-RELATED"/>
    <property type="match status" value="1"/>
</dbReference>
<evidence type="ECO:0000313" key="9">
    <source>
        <dbReference type="Proteomes" id="UP000017837"/>
    </source>
</evidence>
<dbReference type="Pfam" id="PF22022">
    <property type="entry name" value="Phage_int_M"/>
    <property type="match status" value="1"/>
</dbReference>
<dbReference type="OrthoDB" id="9795573at2"/>
<dbReference type="InterPro" id="IPR038488">
    <property type="entry name" value="Integrase_DNA-bd_sf"/>
</dbReference>
<comment type="caution">
    <text evidence="8">The sequence shown here is derived from an EMBL/GenBank/DDBJ whole genome shotgun (WGS) entry which is preliminary data.</text>
</comment>
<evidence type="ECO:0000256" key="5">
    <source>
        <dbReference type="PROSITE-ProRule" id="PRU01248"/>
    </source>
</evidence>
<gene>
    <name evidence="8" type="ORF">ABENE_19425</name>
</gene>
<dbReference type="Gene3D" id="1.10.443.10">
    <property type="entry name" value="Intergrase catalytic core"/>
    <property type="match status" value="1"/>
</dbReference>
<protein>
    <submittedName>
        <fullName evidence="8">Integrase</fullName>
    </submittedName>
</protein>
<dbReference type="InterPro" id="IPR044068">
    <property type="entry name" value="CB"/>
</dbReference>
<dbReference type="eggNOG" id="COG0582">
    <property type="taxonomic scope" value="Bacteria"/>
</dbReference>
<dbReference type="GO" id="GO:0006310">
    <property type="term" value="P:DNA recombination"/>
    <property type="evidence" value="ECO:0007669"/>
    <property type="project" value="UniProtKB-KW"/>
</dbReference>
<dbReference type="Gene3D" id="1.10.150.130">
    <property type="match status" value="1"/>
</dbReference>
<dbReference type="InterPro" id="IPR013762">
    <property type="entry name" value="Integrase-like_cat_sf"/>
</dbReference>
<dbReference type="PROSITE" id="PS51900">
    <property type="entry name" value="CB"/>
    <property type="match status" value="1"/>
</dbReference>
<dbReference type="InterPro" id="IPR025166">
    <property type="entry name" value="Integrase_DNA_bind_dom"/>
</dbReference>
<dbReference type="Pfam" id="PF00589">
    <property type="entry name" value="Phage_integrase"/>
    <property type="match status" value="1"/>
</dbReference>
<dbReference type="RefSeq" id="WP_018083649.1">
    <property type="nucleotide sequence ID" value="NZ_AQWM01000038.1"/>
</dbReference>